<dbReference type="OrthoDB" id="5422068at2759"/>
<gene>
    <name evidence="1" type="ORF">TSTA_077840</name>
</gene>
<dbReference type="PhylomeDB" id="B8LWM8"/>
<evidence type="ECO:0000313" key="2">
    <source>
        <dbReference type="Proteomes" id="UP000001745"/>
    </source>
</evidence>
<dbReference type="VEuPathDB" id="FungiDB:TSTA_077840"/>
<proteinExistence type="predicted"/>
<evidence type="ECO:0000313" key="1">
    <source>
        <dbReference type="EMBL" id="EED24425.1"/>
    </source>
</evidence>
<dbReference type="Proteomes" id="UP000001745">
    <property type="component" value="Unassembled WGS sequence"/>
</dbReference>
<dbReference type="EMBL" id="EQ962652">
    <property type="protein sequence ID" value="EED24425.1"/>
    <property type="molecule type" value="Genomic_DNA"/>
</dbReference>
<accession>B8LWM8</accession>
<dbReference type="InterPro" id="IPR011057">
    <property type="entry name" value="Mss4-like_sf"/>
</dbReference>
<dbReference type="eggNOG" id="ENOG502S13F">
    <property type="taxonomic scope" value="Eukaryota"/>
</dbReference>
<organism evidence="1 2">
    <name type="scientific">Talaromyces stipitatus (strain ATCC 10500 / CBS 375.48 / QM 6759 / NRRL 1006)</name>
    <name type="common">Penicillium stipitatum</name>
    <dbReference type="NCBI Taxonomy" id="441959"/>
    <lineage>
        <taxon>Eukaryota</taxon>
        <taxon>Fungi</taxon>
        <taxon>Dikarya</taxon>
        <taxon>Ascomycota</taxon>
        <taxon>Pezizomycotina</taxon>
        <taxon>Eurotiomycetes</taxon>
        <taxon>Eurotiomycetidae</taxon>
        <taxon>Eurotiales</taxon>
        <taxon>Trichocomaceae</taxon>
        <taxon>Talaromyces</taxon>
        <taxon>Talaromyces sect. Talaromyces</taxon>
    </lineage>
</organism>
<dbReference type="SUPFAM" id="SSF51316">
    <property type="entry name" value="Mss4-like"/>
    <property type="match status" value="1"/>
</dbReference>
<dbReference type="InParanoid" id="B8LWM8"/>
<protein>
    <recommendedName>
        <fullName evidence="3">CENP-V/GFA domain-containing protein</fullName>
    </recommendedName>
</protein>
<sequence length="345" mass="37773">MVPISSIQFTCLCGSISEPGSLLSDQNTPVYAEMCSMCSVLTTHFIAVTKTLNSLQPYKNSDVATRYFCPACGCFCVFYTAPLDTWYFISRAIEHNPAIKLDVPGEPNNIFMVMRYAHILDTKDGGLAPFLLQLGDRAAPTWAGIPEPISAPQNSYDLPHTNILSMISASPENYTQQPDKDSYPTASCHCGGVALLIQCANHTAKDSSCHNYSDPAKYPTYLCACRFCRLSTGISLFPWTPVNAGNVFNMKKTSVSPDNTTPDSLIPATFSFAASSSNSNPELSLKYYWSSPNTCRSFCANCGATTSYWCAQRPDELDIAVGILRSEDGSLARKLLGWEWGRLLT</sequence>
<dbReference type="OMA" id="YREFCNR"/>
<name>B8LWM8_TALSN</name>
<dbReference type="HOGENOM" id="CLU_038839_0_0_1"/>
<evidence type="ECO:0008006" key="3">
    <source>
        <dbReference type="Google" id="ProtNLM"/>
    </source>
</evidence>
<dbReference type="GeneID" id="8105595"/>
<dbReference type="PANTHER" id="PTHR33337">
    <property type="entry name" value="GFA DOMAIN-CONTAINING PROTEIN"/>
    <property type="match status" value="1"/>
</dbReference>
<reference evidence="2" key="1">
    <citation type="journal article" date="2015" name="Genome Announc.">
        <title>Genome sequence of the AIDS-associated pathogen Penicillium marneffei (ATCC18224) and its near taxonomic relative Talaromyces stipitatus (ATCC10500).</title>
        <authorList>
            <person name="Nierman W.C."/>
            <person name="Fedorova-Abrams N.D."/>
            <person name="Andrianopoulos A."/>
        </authorList>
    </citation>
    <scope>NUCLEOTIDE SEQUENCE [LARGE SCALE GENOMIC DNA]</scope>
    <source>
        <strain evidence="2">ATCC 10500 / CBS 375.48 / QM 6759 / NRRL 1006</strain>
    </source>
</reference>
<dbReference type="RefSeq" id="XP_002341812.1">
    <property type="nucleotide sequence ID" value="XM_002341771.1"/>
</dbReference>
<dbReference type="AlphaFoldDB" id="B8LWM8"/>
<keyword evidence="2" id="KW-1185">Reference proteome</keyword>
<dbReference type="STRING" id="441959.B8LWM8"/>
<dbReference type="PANTHER" id="PTHR33337:SF40">
    <property type="entry name" value="CENP-V_GFA DOMAIN-CONTAINING PROTEIN-RELATED"/>
    <property type="match status" value="1"/>
</dbReference>
<dbReference type="Gene3D" id="2.170.150.70">
    <property type="match status" value="1"/>
</dbReference>